<dbReference type="GO" id="GO:0032039">
    <property type="term" value="C:integrator complex"/>
    <property type="evidence" value="ECO:0007669"/>
    <property type="project" value="TreeGrafter"/>
</dbReference>
<dbReference type="Pfam" id="PF25756">
    <property type="entry name" value="TPR_INTS8"/>
    <property type="match status" value="1"/>
</dbReference>
<evidence type="ECO:0000256" key="2">
    <source>
        <dbReference type="ARBA" id="ARBA00004286"/>
    </source>
</evidence>
<dbReference type="PANTHER" id="PTHR13350">
    <property type="entry name" value="INTEGRATOR COMPLEX SUBUNIT 8"/>
    <property type="match status" value="1"/>
</dbReference>
<dbReference type="PANTHER" id="PTHR13350:SF1">
    <property type="entry name" value="INTEGRATOR COMPLEX SUBUNIT 8"/>
    <property type="match status" value="1"/>
</dbReference>
<comment type="caution">
    <text evidence="8">The sequence shown here is derived from an EMBL/GenBank/DDBJ whole genome shotgun (WGS) entry which is preliminary data.</text>
</comment>
<comment type="subcellular location">
    <subcellularLocation>
        <location evidence="2">Chromosome</location>
    </subcellularLocation>
    <subcellularLocation>
        <location evidence="1">Nucleus</location>
    </subcellularLocation>
</comment>
<evidence type="ECO:0000256" key="5">
    <source>
        <dbReference type="ARBA" id="ARBA00023242"/>
    </source>
</evidence>
<proteinExistence type="inferred from homology"/>
<dbReference type="InterPro" id="IPR038751">
    <property type="entry name" value="INTS8"/>
</dbReference>
<name>A0A482WZL7_LAOST</name>
<comment type="similarity">
    <text evidence="3">Belongs to the Integrator subunit 8 family.</text>
</comment>
<dbReference type="EMBL" id="QKKF02022243">
    <property type="protein sequence ID" value="RZF38490.1"/>
    <property type="molecule type" value="Genomic_DNA"/>
</dbReference>
<keyword evidence="9" id="KW-1185">Reference proteome</keyword>
<protein>
    <recommendedName>
        <fullName evidence="7">INTS8 TPR repeats domain-containing protein</fullName>
    </recommendedName>
</protein>
<keyword evidence="5" id="KW-0539">Nucleus</keyword>
<evidence type="ECO:0000313" key="8">
    <source>
        <dbReference type="EMBL" id="RZF38490.1"/>
    </source>
</evidence>
<dbReference type="GO" id="GO:0034472">
    <property type="term" value="P:snRNA 3'-end processing"/>
    <property type="evidence" value="ECO:0007669"/>
    <property type="project" value="InterPro"/>
</dbReference>
<dbReference type="InParanoid" id="A0A482WZL7"/>
<sequence>MDVELLRPGTVPMSKDTLLWFDFLLDPTRGGLIERHLSKPNPDPPGPDLIIRFLTILDTSKEVDSSTLNGPLTENSSTTSMKPRTPDDKALKPNSKTLSLKILALKIFAYYNWNLEVIEQKLPLPLQMTLLNDLLRFANVASRPHLSIDYSTEPDHVLFAVSLYYRWALRAIYAAGQTNKQTRNMALHNPQDPQHINEEILSRLEEEAEKMVVIMGRIVEAGNAREPSLLVPSSQAFVPLSEDDTELNIDWSGAAKKISMNEFQCQLLFDVSVYQFFYESYTIAGQNFQTCRNRFVDWRAECGDSHNTPVYCLVDEQVLEGYVAASRPLHLEAPSLTLLQQFLVSCRDNYTKLLDFLEEDNRRREIPQLYRDCLELEIAAGLSSGTLTATRDLLIRIQTLNVVRRVLDSTPTNYDFLAKLKQARRAEKILVWALQKTVDLPKEDLTKLCCFMNDLILACDESLAASICDEPKLQHLISDDLKCYVKGPSSSSVAMETEGHGLDSLRNTLRERYNPQLEAFTLEWDILRTTDPLKLKELIYAAVQTQKTRSSSSIFLRLDQTWDLPPSLHSALMNLGPSFLQQFLYISLAKVKQLEREKEFKDARELLNAITEEMKCGPSAFHLRQLINWEILFLNIKQFHSQWPSLDIDRRELHSHCIMIVQSTNSNEKNAHLEIIEAAAITLLNLADWEVITSRAFMDQSSPTCQLITAIAFACQDMIKFKGNKKVNRDAWDLVVPAFLNQGTNSGKRGNVANLAHGQSSSSGNGMTLSVVTQLLAELRDVTALTVAISLLSRIHNLLRDDQYGLELDADHTGLWPGIMNNRNSYNIKIVTEVLSQTLTQAISFYPTSVTLLKLFGDLYYVMQHYASCLKYYLMAAVHNTDYFTKALTLEENVFRRMTRCCTHLQCFAQAGILCQFTEDVEYNSAYKYLSEQVSWDAMDSYYNCIWDINILEYLVHLHHKRGEAHRKQKAVKVIGLLELNANNNEEIRREAANIRKSRFMRQMVAQYVGLCALANTKQSCSASDK</sequence>
<dbReference type="InterPro" id="IPR057980">
    <property type="entry name" value="TPR_INTS8"/>
</dbReference>
<organism evidence="8 9">
    <name type="scientific">Laodelphax striatellus</name>
    <name type="common">Small brown planthopper</name>
    <name type="synonym">Delphax striatella</name>
    <dbReference type="NCBI Taxonomy" id="195883"/>
    <lineage>
        <taxon>Eukaryota</taxon>
        <taxon>Metazoa</taxon>
        <taxon>Ecdysozoa</taxon>
        <taxon>Arthropoda</taxon>
        <taxon>Hexapoda</taxon>
        <taxon>Insecta</taxon>
        <taxon>Pterygota</taxon>
        <taxon>Neoptera</taxon>
        <taxon>Paraneoptera</taxon>
        <taxon>Hemiptera</taxon>
        <taxon>Auchenorrhyncha</taxon>
        <taxon>Fulgoroidea</taxon>
        <taxon>Delphacidae</taxon>
        <taxon>Criomorphinae</taxon>
        <taxon>Laodelphax</taxon>
    </lineage>
</organism>
<dbReference type="Proteomes" id="UP000291343">
    <property type="component" value="Unassembled WGS sequence"/>
</dbReference>
<gene>
    <name evidence="8" type="ORF">LSTR_LSTR006085</name>
</gene>
<reference evidence="8 9" key="1">
    <citation type="journal article" date="2017" name="Gigascience">
        <title>Genome sequence of the small brown planthopper, Laodelphax striatellus.</title>
        <authorList>
            <person name="Zhu J."/>
            <person name="Jiang F."/>
            <person name="Wang X."/>
            <person name="Yang P."/>
            <person name="Bao Y."/>
            <person name="Zhao W."/>
            <person name="Wang W."/>
            <person name="Lu H."/>
            <person name="Wang Q."/>
            <person name="Cui N."/>
            <person name="Li J."/>
            <person name="Chen X."/>
            <person name="Luo L."/>
            <person name="Yu J."/>
            <person name="Kang L."/>
            <person name="Cui F."/>
        </authorList>
    </citation>
    <scope>NUCLEOTIDE SEQUENCE [LARGE SCALE GENOMIC DNA]</scope>
    <source>
        <strain evidence="8">Lst14</strain>
    </source>
</reference>
<evidence type="ECO:0000256" key="4">
    <source>
        <dbReference type="ARBA" id="ARBA00022454"/>
    </source>
</evidence>
<dbReference type="GO" id="GO:0005694">
    <property type="term" value="C:chromosome"/>
    <property type="evidence" value="ECO:0007669"/>
    <property type="project" value="UniProtKB-SubCell"/>
</dbReference>
<evidence type="ECO:0000256" key="3">
    <source>
        <dbReference type="ARBA" id="ARBA00007147"/>
    </source>
</evidence>
<dbReference type="FunCoup" id="A0A482WZL7">
    <property type="interactions" value="2103"/>
</dbReference>
<keyword evidence="4" id="KW-0158">Chromosome</keyword>
<evidence type="ECO:0000313" key="9">
    <source>
        <dbReference type="Proteomes" id="UP000291343"/>
    </source>
</evidence>
<feature type="region of interest" description="Disordered" evidence="6">
    <location>
        <begin position="64"/>
        <end position="90"/>
    </location>
</feature>
<feature type="compositionally biased region" description="Polar residues" evidence="6">
    <location>
        <begin position="65"/>
        <end position="82"/>
    </location>
</feature>
<dbReference type="AlphaFoldDB" id="A0A482WZL7"/>
<accession>A0A482WZL7</accession>
<dbReference type="OrthoDB" id="64340at2759"/>
<evidence type="ECO:0000256" key="1">
    <source>
        <dbReference type="ARBA" id="ARBA00004123"/>
    </source>
</evidence>
<evidence type="ECO:0000256" key="6">
    <source>
        <dbReference type="SAM" id="MobiDB-lite"/>
    </source>
</evidence>
<feature type="domain" description="INTS8 TPR repeats" evidence="7">
    <location>
        <begin position="517"/>
        <end position="1008"/>
    </location>
</feature>
<dbReference type="SMR" id="A0A482WZL7"/>
<evidence type="ECO:0000259" key="7">
    <source>
        <dbReference type="Pfam" id="PF25756"/>
    </source>
</evidence>
<dbReference type="STRING" id="195883.A0A482WZL7"/>